<accession>A0A822Y4H4</accession>
<dbReference type="Pfam" id="PF00450">
    <property type="entry name" value="Peptidase_S10"/>
    <property type="match status" value="1"/>
</dbReference>
<evidence type="ECO:0000256" key="1">
    <source>
        <dbReference type="ARBA" id="ARBA00009431"/>
    </source>
</evidence>
<dbReference type="SUPFAM" id="SSF53474">
    <property type="entry name" value="alpha/beta-Hydrolases"/>
    <property type="match status" value="1"/>
</dbReference>
<dbReference type="Proteomes" id="UP000607653">
    <property type="component" value="Unassembled WGS sequence"/>
</dbReference>
<reference evidence="4 5" key="1">
    <citation type="journal article" date="2020" name="Mol. Biol. Evol.">
        <title>Distinct Expression and Methylation Patterns for Genes with Different Fates following a Single Whole-Genome Duplication in Flowering Plants.</title>
        <authorList>
            <person name="Shi T."/>
            <person name="Rahmani R.S."/>
            <person name="Gugger P.F."/>
            <person name="Wang M."/>
            <person name="Li H."/>
            <person name="Zhang Y."/>
            <person name="Li Z."/>
            <person name="Wang Q."/>
            <person name="Van de Peer Y."/>
            <person name="Marchal K."/>
            <person name="Chen J."/>
        </authorList>
    </citation>
    <scope>NUCLEOTIDE SEQUENCE [LARGE SCALE GENOMIC DNA]</scope>
    <source>
        <tissue evidence="4">Leaf</tissue>
    </source>
</reference>
<name>A0A822Y4H4_NELNU</name>
<evidence type="ECO:0000256" key="3">
    <source>
        <dbReference type="ARBA" id="ARBA00023180"/>
    </source>
</evidence>
<evidence type="ECO:0000313" key="5">
    <source>
        <dbReference type="Proteomes" id="UP000607653"/>
    </source>
</evidence>
<dbReference type="GO" id="GO:0006508">
    <property type="term" value="P:proteolysis"/>
    <property type="evidence" value="ECO:0007669"/>
    <property type="project" value="InterPro"/>
</dbReference>
<gene>
    <name evidence="4" type="ORF">HUJ06_027604</name>
</gene>
<evidence type="ECO:0000256" key="2">
    <source>
        <dbReference type="ARBA" id="ARBA00022729"/>
    </source>
</evidence>
<evidence type="ECO:0000313" key="4">
    <source>
        <dbReference type="EMBL" id="DAD26136.1"/>
    </source>
</evidence>
<dbReference type="InterPro" id="IPR001563">
    <property type="entry name" value="Peptidase_S10"/>
</dbReference>
<dbReference type="AlphaFoldDB" id="A0A822Y4H4"/>
<keyword evidence="5" id="KW-1185">Reference proteome</keyword>
<sequence length="129" mass="15172">MGQWRSLARSECKAMAEHFIETHMHGIKWPMFCSWSLLLVYIFPTPTQVPITVQEEIKVQLRIIVFLVNWLERFPEYKTRDFYVVGERYVGQCVPQLANAILQNKNEGMNNINLRGIMVRVSHFLFLLG</sequence>
<dbReference type="PANTHER" id="PTHR11802">
    <property type="entry name" value="SERINE PROTEASE FAMILY S10 SERINE CARBOXYPEPTIDASE"/>
    <property type="match status" value="1"/>
</dbReference>
<organism evidence="4 5">
    <name type="scientific">Nelumbo nucifera</name>
    <name type="common">Sacred lotus</name>
    <dbReference type="NCBI Taxonomy" id="4432"/>
    <lineage>
        <taxon>Eukaryota</taxon>
        <taxon>Viridiplantae</taxon>
        <taxon>Streptophyta</taxon>
        <taxon>Embryophyta</taxon>
        <taxon>Tracheophyta</taxon>
        <taxon>Spermatophyta</taxon>
        <taxon>Magnoliopsida</taxon>
        <taxon>Proteales</taxon>
        <taxon>Nelumbonaceae</taxon>
        <taxon>Nelumbo</taxon>
    </lineage>
</organism>
<keyword evidence="3" id="KW-0325">Glycoprotein</keyword>
<keyword evidence="2" id="KW-0732">Signal</keyword>
<dbReference type="InterPro" id="IPR029058">
    <property type="entry name" value="AB_hydrolase_fold"/>
</dbReference>
<comment type="caution">
    <text evidence="4">The sequence shown here is derived from an EMBL/GenBank/DDBJ whole genome shotgun (WGS) entry which is preliminary data.</text>
</comment>
<comment type="similarity">
    <text evidence="1">Belongs to the peptidase S10 family.</text>
</comment>
<protein>
    <submittedName>
        <fullName evidence="4">Uncharacterized protein</fullName>
    </submittedName>
</protein>
<dbReference type="GO" id="GO:0004185">
    <property type="term" value="F:serine-type carboxypeptidase activity"/>
    <property type="evidence" value="ECO:0007669"/>
    <property type="project" value="InterPro"/>
</dbReference>
<proteinExistence type="inferred from homology"/>
<dbReference type="EMBL" id="DUZY01000002">
    <property type="protein sequence ID" value="DAD26136.1"/>
    <property type="molecule type" value="Genomic_DNA"/>
</dbReference>
<dbReference type="Gene3D" id="3.40.50.1820">
    <property type="entry name" value="alpha/beta hydrolase"/>
    <property type="match status" value="1"/>
</dbReference>
<dbReference type="PANTHER" id="PTHR11802:SF132">
    <property type="entry name" value="SERINE CARBOXYPEPTIDASE-LIKE 36-RELATED"/>
    <property type="match status" value="1"/>
</dbReference>